<reference evidence="3" key="1">
    <citation type="submission" date="2016-10" db="EMBL/GenBank/DDBJ databases">
        <authorList>
            <person name="Varghese N."/>
            <person name="Submissions S."/>
        </authorList>
    </citation>
    <scope>NUCLEOTIDE SEQUENCE [LARGE SCALE GENOMIC DNA]</scope>
    <source>
        <strain evidence="3">B48,IBRC-M 10115,DSM 25386,CECT 8001</strain>
    </source>
</reference>
<dbReference type="STRING" id="930146.SAMN05192533_101243"/>
<accession>A0A1H7W448</accession>
<dbReference type="AlphaFoldDB" id="A0A1H7W448"/>
<dbReference type="EMBL" id="FOBW01000001">
    <property type="protein sequence ID" value="SEM15825.1"/>
    <property type="molecule type" value="Genomic_DNA"/>
</dbReference>
<evidence type="ECO:0000313" key="2">
    <source>
        <dbReference type="EMBL" id="SEM15825.1"/>
    </source>
</evidence>
<name>A0A1H7W448_9BACI</name>
<feature type="compositionally biased region" description="Polar residues" evidence="1">
    <location>
        <begin position="1"/>
        <end position="34"/>
    </location>
</feature>
<evidence type="ECO:0000256" key="1">
    <source>
        <dbReference type="SAM" id="MobiDB-lite"/>
    </source>
</evidence>
<sequence>MSDWNQEGAPNNNLSPETINNSKLVSKNGLQQDHGSSKGGESDQVIKKQLKRRQPGMG</sequence>
<feature type="compositionally biased region" description="Basic residues" evidence="1">
    <location>
        <begin position="48"/>
        <end position="58"/>
    </location>
</feature>
<organism evidence="2 3">
    <name type="scientific">Mesobacillus persicus</name>
    <dbReference type="NCBI Taxonomy" id="930146"/>
    <lineage>
        <taxon>Bacteria</taxon>
        <taxon>Bacillati</taxon>
        <taxon>Bacillota</taxon>
        <taxon>Bacilli</taxon>
        <taxon>Bacillales</taxon>
        <taxon>Bacillaceae</taxon>
        <taxon>Mesobacillus</taxon>
    </lineage>
</organism>
<evidence type="ECO:0000313" key="3">
    <source>
        <dbReference type="Proteomes" id="UP000198553"/>
    </source>
</evidence>
<dbReference type="Proteomes" id="UP000198553">
    <property type="component" value="Unassembled WGS sequence"/>
</dbReference>
<gene>
    <name evidence="2" type="ORF">SAMN05192533_101243</name>
</gene>
<protein>
    <submittedName>
        <fullName evidence="2">Uncharacterized protein</fullName>
    </submittedName>
</protein>
<feature type="region of interest" description="Disordered" evidence="1">
    <location>
        <begin position="1"/>
        <end position="58"/>
    </location>
</feature>
<dbReference type="RefSeq" id="WP_170843754.1">
    <property type="nucleotide sequence ID" value="NZ_FOBW01000001.1"/>
</dbReference>
<proteinExistence type="predicted"/>
<keyword evidence="3" id="KW-1185">Reference proteome</keyword>